<dbReference type="PANTHER" id="PTHR33219">
    <property type="entry name" value="YLMG HOMOLOG PROTEIN 2, CHLOROPLASTIC"/>
    <property type="match status" value="1"/>
</dbReference>
<feature type="transmembrane region" description="Helical" evidence="2">
    <location>
        <begin position="12"/>
        <end position="31"/>
    </location>
</feature>
<sequence length="184" mass="19930">MSQALQNASVFLIGTLFSLYILAVLLRTLLALSRADFYNPISQFLVTVTNPPLRLLRRVIPPAGRLDTAALVLALVLQMTQTALIALIHGVGVPPFGLFMVSVVELLRQVVWIYIISLIIQAVASWFQAGGALGRNPGLELLDSLNRPLLNPIRRMLPSTGMVDLSPLVAIIGLNVVLIFLGAL</sequence>
<dbReference type="AlphaFoldDB" id="A0A1I4SGA0"/>
<dbReference type="PANTHER" id="PTHR33219:SF14">
    <property type="entry name" value="PROTEIN COFACTOR ASSEMBLY OF COMPLEX C SUBUNIT B CCB3, CHLOROPLASTIC-RELATED"/>
    <property type="match status" value="1"/>
</dbReference>
<evidence type="ECO:0000313" key="4">
    <source>
        <dbReference type="Proteomes" id="UP000199556"/>
    </source>
</evidence>
<keyword evidence="2" id="KW-1133">Transmembrane helix</keyword>
<dbReference type="GO" id="GO:0016020">
    <property type="term" value="C:membrane"/>
    <property type="evidence" value="ECO:0007669"/>
    <property type="project" value="InterPro"/>
</dbReference>
<dbReference type="Pfam" id="PF02325">
    <property type="entry name" value="CCB3_YggT"/>
    <property type="match status" value="2"/>
</dbReference>
<comment type="similarity">
    <text evidence="1">Belongs to the YggT family.</text>
</comment>
<proteinExistence type="inferred from homology"/>
<dbReference type="EMBL" id="FOUO01000016">
    <property type="protein sequence ID" value="SFM63341.1"/>
    <property type="molecule type" value="Genomic_DNA"/>
</dbReference>
<evidence type="ECO:0000256" key="2">
    <source>
        <dbReference type="SAM" id="Phobius"/>
    </source>
</evidence>
<dbReference type="OrthoDB" id="9806665at2"/>
<evidence type="ECO:0000313" key="3">
    <source>
        <dbReference type="EMBL" id="SFM63341.1"/>
    </source>
</evidence>
<dbReference type="RefSeq" id="WP_090486820.1">
    <property type="nucleotide sequence ID" value="NZ_FOUO01000016.1"/>
</dbReference>
<keyword evidence="2" id="KW-0812">Transmembrane</keyword>
<dbReference type="Proteomes" id="UP000199556">
    <property type="component" value="Unassembled WGS sequence"/>
</dbReference>
<protein>
    <submittedName>
        <fullName evidence="3">YggT family protein</fullName>
    </submittedName>
</protein>
<dbReference type="STRING" id="195064.SAMN05421721_11637"/>
<accession>A0A1I4SGA0</accession>
<keyword evidence="2" id="KW-0472">Membrane</keyword>
<name>A0A1I4SGA0_ECTMO</name>
<feature type="transmembrane region" description="Helical" evidence="2">
    <location>
        <begin position="162"/>
        <end position="183"/>
    </location>
</feature>
<dbReference type="InterPro" id="IPR003425">
    <property type="entry name" value="CCB3/YggT"/>
</dbReference>
<keyword evidence="4" id="KW-1185">Reference proteome</keyword>
<organism evidence="3 4">
    <name type="scientific">Ectothiorhodospira mobilis</name>
    <dbReference type="NCBI Taxonomy" id="195064"/>
    <lineage>
        <taxon>Bacteria</taxon>
        <taxon>Pseudomonadati</taxon>
        <taxon>Pseudomonadota</taxon>
        <taxon>Gammaproteobacteria</taxon>
        <taxon>Chromatiales</taxon>
        <taxon>Ectothiorhodospiraceae</taxon>
        <taxon>Ectothiorhodospira</taxon>
    </lineage>
</organism>
<feature type="transmembrane region" description="Helical" evidence="2">
    <location>
        <begin position="111"/>
        <end position="129"/>
    </location>
</feature>
<reference evidence="3 4" key="1">
    <citation type="submission" date="2016-10" db="EMBL/GenBank/DDBJ databases">
        <authorList>
            <person name="de Groot N.N."/>
        </authorList>
    </citation>
    <scope>NUCLEOTIDE SEQUENCE [LARGE SCALE GENOMIC DNA]</scope>
    <source>
        <strain evidence="3 4">DSM 4180</strain>
    </source>
</reference>
<evidence type="ECO:0000256" key="1">
    <source>
        <dbReference type="ARBA" id="ARBA00010894"/>
    </source>
</evidence>
<gene>
    <name evidence="3" type="ORF">SAMN05421721_11637</name>
</gene>